<dbReference type="InterPro" id="IPR052369">
    <property type="entry name" value="UG_Glycosaminoglycan_Hydrolase"/>
</dbReference>
<evidence type="ECO:0000313" key="4">
    <source>
        <dbReference type="Proteomes" id="UP001595715"/>
    </source>
</evidence>
<protein>
    <submittedName>
        <fullName evidence="3">Glycoside hydrolase family 88 protein</fullName>
    </submittedName>
</protein>
<dbReference type="InterPro" id="IPR008928">
    <property type="entry name" value="6-hairpin_glycosidase_sf"/>
</dbReference>
<dbReference type="SUPFAM" id="SSF48208">
    <property type="entry name" value="Six-hairpin glycosidases"/>
    <property type="match status" value="1"/>
</dbReference>
<dbReference type="PANTHER" id="PTHR36845:SF1">
    <property type="entry name" value="HYDROLASE, PUTATIVE (AFU_ORTHOLOGUE AFUA_7G05090)-RELATED"/>
    <property type="match status" value="1"/>
</dbReference>
<dbReference type="InterPro" id="IPR010905">
    <property type="entry name" value="Glyco_hydro_88"/>
</dbReference>
<evidence type="ECO:0000313" key="3">
    <source>
        <dbReference type="EMBL" id="MFC4103413.1"/>
    </source>
</evidence>
<proteinExistence type="inferred from homology"/>
<evidence type="ECO:0000256" key="1">
    <source>
        <dbReference type="ARBA" id="ARBA00022801"/>
    </source>
</evidence>
<organism evidence="3 4">
    <name type="scientific">Paenibacillus xanthanilyticus</name>
    <dbReference type="NCBI Taxonomy" id="1783531"/>
    <lineage>
        <taxon>Bacteria</taxon>
        <taxon>Bacillati</taxon>
        <taxon>Bacillota</taxon>
        <taxon>Bacilli</taxon>
        <taxon>Bacillales</taxon>
        <taxon>Paenibacillaceae</taxon>
        <taxon>Paenibacillus</taxon>
    </lineage>
</organism>
<gene>
    <name evidence="3" type="ORF">ACFOZ8_27735</name>
</gene>
<dbReference type="Pfam" id="PF07470">
    <property type="entry name" value="Glyco_hydro_88"/>
    <property type="match status" value="1"/>
</dbReference>
<reference evidence="4" key="1">
    <citation type="journal article" date="2019" name="Int. J. Syst. Evol. Microbiol.">
        <title>The Global Catalogue of Microorganisms (GCM) 10K type strain sequencing project: providing services to taxonomists for standard genome sequencing and annotation.</title>
        <authorList>
            <consortium name="The Broad Institute Genomics Platform"/>
            <consortium name="The Broad Institute Genome Sequencing Center for Infectious Disease"/>
            <person name="Wu L."/>
            <person name="Ma J."/>
        </authorList>
    </citation>
    <scope>NUCLEOTIDE SEQUENCE [LARGE SCALE GENOMIC DNA]</scope>
    <source>
        <strain evidence="4">IBRC-M 10987</strain>
    </source>
</reference>
<keyword evidence="1 3" id="KW-0378">Hydrolase</keyword>
<dbReference type="EMBL" id="JBHSAM010000036">
    <property type="protein sequence ID" value="MFC4103413.1"/>
    <property type="molecule type" value="Genomic_DNA"/>
</dbReference>
<dbReference type="Gene3D" id="1.50.10.10">
    <property type="match status" value="1"/>
</dbReference>
<comment type="similarity">
    <text evidence="2">Belongs to the glycosyl hydrolase 88 family.</text>
</comment>
<comment type="caution">
    <text evidence="3">The sequence shown here is derived from an EMBL/GenBank/DDBJ whole genome shotgun (WGS) entry which is preliminary data.</text>
</comment>
<evidence type="ECO:0000256" key="2">
    <source>
        <dbReference type="ARBA" id="ARBA00038358"/>
    </source>
</evidence>
<keyword evidence="4" id="KW-1185">Reference proteome</keyword>
<dbReference type="GO" id="GO:0016787">
    <property type="term" value="F:hydrolase activity"/>
    <property type="evidence" value="ECO:0007669"/>
    <property type="project" value="UniProtKB-KW"/>
</dbReference>
<dbReference type="PANTHER" id="PTHR36845">
    <property type="entry name" value="HYDROLASE, PUTATIVE (AFU_ORTHOLOGUE AFUA_7G05090)-RELATED"/>
    <property type="match status" value="1"/>
</dbReference>
<dbReference type="RefSeq" id="WP_377722011.1">
    <property type="nucleotide sequence ID" value="NZ_JBHSAM010000036.1"/>
</dbReference>
<sequence length="386" mass="44009">MTPVQVKPEERALLQEAIAFAMRQIERNLSAFVHTFPAPSSENLVYPAIPNEDWTASFWTGMVWLAYEWTGETKYRQAAERQLESYRKRVEERIAIDTHDLGFLYSLSAVAAYRLTGNLGARKMALEAADILAERYFPKAGIIQAWGDLNDPAQRGRMIIDCLMNLPLLYWASQETGDNRYAQMAGSHAEQSAAYLVRPDDSSYHTYYMDPLSGSPKYGNTHQGYADDSCWARGQAWGIYGFALSYAHTGNDSFLCAAQRLADYWLSRLPEDGIVYWDLIFSDGDLQEKDSSAASIAVCGLLELAGQLPDEDPNQARYRGAALDMLFTLAARYTTRDRPDSNGILQHGVYNKPRGWGIDECTIWGDYFYVEALMRMLRDWKRYWWF</sequence>
<dbReference type="InterPro" id="IPR012341">
    <property type="entry name" value="6hp_glycosidase-like_sf"/>
</dbReference>
<accession>A0ABV8KBI9</accession>
<dbReference type="Proteomes" id="UP001595715">
    <property type="component" value="Unassembled WGS sequence"/>
</dbReference>
<name>A0ABV8KBI9_9BACL</name>